<evidence type="ECO:0000313" key="3">
    <source>
        <dbReference type="Proteomes" id="UP000187609"/>
    </source>
</evidence>
<protein>
    <submittedName>
        <fullName evidence="2">Calcium-dependent protein kinase 29</fullName>
    </submittedName>
</protein>
<accession>A0A314LFD6</accession>
<name>A0A314LFD6_NICAT</name>
<feature type="compositionally biased region" description="Basic and acidic residues" evidence="1">
    <location>
        <begin position="195"/>
        <end position="207"/>
    </location>
</feature>
<evidence type="ECO:0000313" key="2">
    <source>
        <dbReference type="EMBL" id="OIT40405.1"/>
    </source>
</evidence>
<proteinExistence type="predicted"/>
<keyword evidence="2" id="KW-0808">Transferase</keyword>
<keyword evidence="2" id="KW-0418">Kinase</keyword>
<dbReference type="AlphaFoldDB" id="A0A314LFD6"/>
<gene>
    <name evidence="2" type="primary">CPK29_1</name>
    <name evidence="2" type="ORF">A4A49_18753</name>
</gene>
<sequence length="681" mass="77961">MMFLSRFSSDGNPDSWIFRAELYFTYLGFCKKDWLPLPSFYLEGDALAWFNWLFHNNQLYDWNHFKEKFLLHFHKHTFTDSSRMAVTSQVDYLNCATLVPPVTYESTSTQISEIHKPNACLVDADKNATVVDELFDKTPQSTAPDMHSQFSKDEAQLVPLVGHDYFMPKEMERFEILSIESEELLDAMKINYDSDDGKSEEDQRDYTQVEENSSNSADQAFPTSPQLDTATQLSYIATMILDPFSSLIPGDKFLIGQTLIVPVSINLDDRHILDICYCCHTWACASLDYVSGSPIGTIPFYSCVDNWFDTRKAFKDDSSHDKKFTMANEVLATKNVVPAEIFLIESEIPAWVEEFALIIKQSPLHDFQLVVLSCIVLHLEWLEWKIVEVVRISNISYSRDAIGLLVRRDNLQHHSVPTSYEDMFSMHLVMEICVGGELFNGTIARGYSIDKEAADIFGELLTVIHNCHFMGGMRKDFKLEKPSMWTNYIFFVPCDLVMYDIFRVLDDYWNHSLVGHSEKVYPHHGLKLAQRLEKLPCTLSACICGQFINRSIFNSRSALGHASLLITLHQFFLEQFGLEFLFDPGTSFLASSHRVTRNCVFWDALGNLKPNKFIPSTLWTSYITLLTIQWRYTVDAYEGVTTNSVGKNVLIEVVIGGLDANYASNDGTLRRLGQMHVQHLF</sequence>
<feature type="region of interest" description="Disordered" evidence="1">
    <location>
        <begin position="192"/>
        <end position="225"/>
    </location>
</feature>
<comment type="caution">
    <text evidence="2">The sequence shown here is derived from an EMBL/GenBank/DDBJ whole genome shotgun (WGS) entry which is preliminary data.</text>
</comment>
<dbReference type="EMBL" id="MJEQ01000028">
    <property type="protein sequence ID" value="OIT40405.1"/>
    <property type="molecule type" value="Genomic_DNA"/>
</dbReference>
<evidence type="ECO:0000256" key="1">
    <source>
        <dbReference type="SAM" id="MobiDB-lite"/>
    </source>
</evidence>
<organism evidence="2 3">
    <name type="scientific">Nicotiana attenuata</name>
    <name type="common">Coyote tobacco</name>
    <dbReference type="NCBI Taxonomy" id="49451"/>
    <lineage>
        <taxon>Eukaryota</taxon>
        <taxon>Viridiplantae</taxon>
        <taxon>Streptophyta</taxon>
        <taxon>Embryophyta</taxon>
        <taxon>Tracheophyta</taxon>
        <taxon>Spermatophyta</taxon>
        <taxon>Magnoliopsida</taxon>
        <taxon>eudicotyledons</taxon>
        <taxon>Gunneridae</taxon>
        <taxon>Pentapetalae</taxon>
        <taxon>asterids</taxon>
        <taxon>lamiids</taxon>
        <taxon>Solanales</taxon>
        <taxon>Solanaceae</taxon>
        <taxon>Nicotianoideae</taxon>
        <taxon>Nicotianeae</taxon>
        <taxon>Nicotiana</taxon>
    </lineage>
</organism>
<dbReference type="GO" id="GO:0016301">
    <property type="term" value="F:kinase activity"/>
    <property type="evidence" value="ECO:0007669"/>
    <property type="project" value="UniProtKB-KW"/>
</dbReference>
<dbReference type="Proteomes" id="UP000187609">
    <property type="component" value="Unassembled WGS sequence"/>
</dbReference>
<dbReference type="Gene3D" id="3.30.200.20">
    <property type="entry name" value="Phosphorylase Kinase, domain 1"/>
    <property type="match status" value="1"/>
</dbReference>
<dbReference type="Gramene" id="OIT40405">
    <property type="protein sequence ID" value="OIT40405"/>
    <property type="gene ID" value="A4A49_18753"/>
</dbReference>
<keyword evidence="3" id="KW-1185">Reference proteome</keyword>
<dbReference type="Gene3D" id="1.10.510.10">
    <property type="entry name" value="Transferase(Phosphotransferase) domain 1"/>
    <property type="match status" value="1"/>
</dbReference>
<reference evidence="2" key="1">
    <citation type="submission" date="2016-11" db="EMBL/GenBank/DDBJ databases">
        <title>The genome of Nicotiana attenuata.</title>
        <authorList>
            <person name="Xu S."/>
            <person name="Brockmoeller T."/>
            <person name="Gaquerel E."/>
            <person name="Navarro A."/>
            <person name="Kuhl H."/>
            <person name="Gase K."/>
            <person name="Ling Z."/>
            <person name="Zhou W."/>
            <person name="Kreitzer C."/>
            <person name="Stanke M."/>
            <person name="Tang H."/>
            <person name="Lyons E."/>
            <person name="Pandey P."/>
            <person name="Pandey S.P."/>
            <person name="Timmermann B."/>
            <person name="Baldwin I.T."/>
        </authorList>
    </citation>
    <scope>NUCLEOTIDE SEQUENCE [LARGE SCALE GENOMIC DNA]</scope>
    <source>
        <strain evidence="2">UT</strain>
    </source>
</reference>
<feature type="compositionally biased region" description="Polar residues" evidence="1">
    <location>
        <begin position="209"/>
        <end position="225"/>
    </location>
</feature>